<proteinExistence type="predicted"/>
<feature type="transmembrane region" description="Helical" evidence="2">
    <location>
        <begin position="115"/>
        <end position="134"/>
    </location>
</feature>
<dbReference type="AlphaFoldDB" id="A0A2P1PX05"/>
<feature type="compositionally biased region" description="Basic and acidic residues" evidence="1">
    <location>
        <begin position="142"/>
        <end position="159"/>
    </location>
</feature>
<evidence type="ECO:0000313" key="3">
    <source>
        <dbReference type="EMBL" id="AVP99379.1"/>
    </source>
</evidence>
<dbReference type="Proteomes" id="UP000241074">
    <property type="component" value="Chromosome"/>
</dbReference>
<keyword evidence="2" id="KW-1133">Transmembrane helix</keyword>
<gene>
    <name evidence="3" type="ORF">C7S18_20350</name>
</gene>
<keyword evidence="2" id="KW-0472">Membrane</keyword>
<organism evidence="3 4">
    <name type="scientific">Ahniella affigens</name>
    <dbReference type="NCBI Taxonomy" id="2021234"/>
    <lineage>
        <taxon>Bacteria</taxon>
        <taxon>Pseudomonadati</taxon>
        <taxon>Pseudomonadota</taxon>
        <taxon>Gammaproteobacteria</taxon>
        <taxon>Lysobacterales</taxon>
        <taxon>Rhodanobacteraceae</taxon>
        <taxon>Ahniella</taxon>
    </lineage>
</organism>
<reference evidence="3 4" key="1">
    <citation type="submission" date="2018-03" db="EMBL/GenBank/DDBJ databases">
        <title>Ahniella affigens gen. nov., sp. nov., a gammaproteobacterium isolated from sandy soil near a stream.</title>
        <authorList>
            <person name="Ko Y."/>
            <person name="Kim J.-H."/>
        </authorList>
    </citation>
    <scope>NUCLEOTIDE SEQUENCE [LARGE SCALE GENOMIC DNA]</scope>
    <source>
        <strain evidence="3 4">D13</strain>
    </source>
</reference>
<keyword evidence="2" id="KW-0812">Transmembrane</keyword>
<feature type="region of interest" description="Disordered" evidence="1">
    <location>
        <begin position="136"/>
        <end position="159"/>
    </location>
</feature>
<evidence type="ECO:0000256" key="2">
    <source>
        <dbReference type="SAM" id="Phobius"/>
    </source>
</evidence>
<accession>A0A2P1PX05</accession>
<keyword evidence="4" id="KW-1185">Reference proteome</keyword>
<protein>
    <submittedName>
        <fullName evidence="3">Uncharacterized protein</fullName>
    </submittedName>
</protein>
<dbReference type="EMBL" id="CP027860">
    <property type="protein sequence ID" value="AVP99379.1"/>
    <property type="molecule type" value="Genomic_DNA"/>
</dbReference>
<dbReference type="KEGG" id="xba:C7S18_20350"/>
<evidence type="ECO:0000256" key="1">
    <source>
        <dbReference type="SAM" id="MobiDB-lite"/>
    </source>
</evidence>
<name>A0A2P1PX05_9GAMM</name>
<reference evidence="3 4" key="2">
    <citation type="submission" date="2018-03" db="EMBL/GenBank/DDBJ databases">
        <authorList>
            <person name="Keele B.F."/>
        </authorList>
    </citation>
    <scope>NUCLEOTIDE SEQUENCE [LARGE SCALE GENOMIC DNA]</scope>
    <source>
        <strain evidence="3 4">D13</strain>
    </source>
</reference>
<evidence type="ECO:0000313" key="4">
    <source>
        <dbReference type="Proteomes" id="UP000241074"/>
    </source>
</evidence>
<sequence length="159" mass="17095">MLVGADGAIKKPGRTDQRDAVAADLACLPVPGSRVDDRNGMIQISAPTHALQPGQDPFRVQLGMAHRGQGEPMAYRTWPDGAETPPAEWNALPTREFAGLSSGIHLLHAGARDGLGRIVALLLIAVIARAGGAWRQRPRQQRQTELERDVAERADTLGK</sequence>